<dbReference type="AlphaFoldDB" id="A0A7H9CJ79"/>
<evidence type="ECO:0000313" key="2">
    <source>
        <dbReference type="Proteomes" id="UP000509414"/>
    </source>
</evidence>
<proteinExistence type="predicted"/>
<protein>
    <submittedName>
        <fullName evidence="1">Uncharacterized protein</fullName>
    </submittedName>
</protein>
<accession>A0A7H9CJ79</accession>
<dbReference type="KEGG" id="cinf:CINF_1245"/>
<gene>
    <name evidence="1" type="ORF">CINF_1245</name>
</gene>
<keyword evidence="2" id="KW-1185">Reference proteome</keyword>
<sequence>MSVYTELFAELGGSFKSSFSELVSALGSSFSSIVSKLESIKTSSSASSSNKKQSRDDKINALYNKYLERDADKPGLRFWSDSSLSISQIETAIKNSQEALALKKLKPFANGGIVTRATPALIGEAGYPEAVIPLKSGKIPVDFGSNLGTNLGANANANKILEKIANDIREIAFTLRNVSDGEALYTKAG</sequence>
<dbReference type="EMBL" id="CP049075">
    <property type="protein sequence ID" value="QLI05731.1"/>
    <property type="molecule type" value="Genomic_DNA"/>
</dbReference>
<organism evidence="1 2">
    <name type="scientific">Candidatus Campylobacter infans</name>
    <dbReference type="NCBI Taxonomy" id="2561898"/>
    <lineage>
        <taxon>Bacteria</taxon>
        <taxon>Pseudomonadati</taxon>
        <taxon>Campylobacterota</taxon>
        <taxon>Epsilonproteobacteria</taxon>
        <taxon>Campylobacterales</taxon>
        <taxon>Campylobacteraceae</taxon>
        <taxon>Campylobacter</taxon>
    </lineage>
</organism>
<evidence type="ECO:0000313" key="1">
    <source>
        <dbReference type="EMBL" id="QLI05731.1"/>
    </source>
</evidence>
<dbReference type="Proteomes" id="UP000509414">
    <property type="component" value="Chromosome"/>
</dbReference>
<reference evidence="1 2" key="1">
    <citation type="submission" date="2020-02" db="EMBL/GenBank/DDBJ databases">
        <title>Complete genome sequence of the novel Campylobacter species Candidatus Campylobacter infans.</title>
        <authorList>
            <person name="Duim B."/>
            <person name="Zomer A."/>
            <person name="van der Graaf L."/>
            <person name="Wagenaar J."/>
        </authorList>
    </citation>
    <scope>NUCLEOTIDE SEQUENCE [LARGE SCALE GENOMIC DNA]</scope>
    <source>
        <strain evidence="1 2">19S00001</strain>
    </source>
</reference>
<name>A0A7H9CJ79_9BACT</name>